<accession>A0AC61PKF0</accession>
<proteinExistence type="predicted"/>
<evidence type="ECO:0000313" key="1">
    <source>
        <dbReference type="EMBL" id="SMC51900.1"/>
    </source>
</evidence>
<dbReference type="EMBL" id="FWXZ01000002">
    <property type="protein sequence ID" value="SMC51900.1"/>
    <property type="molecule type" value="Genomic_DNA"/>
</dbReference>
<comment type="caution">
    <text evidence="1">The sequence shown here is derived from an EMBL/GenBank/DDBJ whole genome shotgun (WGS) entry which is preliminary data.</text>
</comment>
<name>A0AC61PKF0_9FIRM</name>
<keyword evidence="1" id="KW-0418">Kinase</keyword>
<sequence>MDFKLLIINPGSTSTKISLFENKKELFQKSQFHDAPVLLQFPHVNGQVPFRYQVILDMLKEEGVDPSEIDVFVGRGGSACTQPSGVTIIDQKLYDDTEAAVGGSEHAAKLGVMLAWRFAQNYHKPAYTLNPTNVDEYCDYARLTGIRGLYRTPHSHVLNPKAVAEAHAESLGKRYEDCNFIVGHIDGGVTVSTHYHGKMIDGTMGADGDGPFAPTRIGSVPVLELLDYLETHPLDDVRRMCSRSGGFVSLFGTSNSDTVHALVEQGDKKATLVWNTMIYQICKSIGEMSAVLCGKVDAIVLTGGLMRFRDIEEGIRERCGWIAPIAVYPGEMEQEAMAFPVLKVLRGEAKAITYSGKNVWQGFEGIDL</sequence>
<keyword evidence="1" id="KW-0808">Transferase</keyword>
<dbReference type="Proteomes" id="UP000192328">
    <property type="component" value="Unassembled WGS sequence"/>
</dbReference>
<reference evidence="1" key="1">
    <citation type="submission" date="2017-04" db="EMBL/GenBank/DDBJ databases">
        <authorList>
            <person name="Varghese N."/>
            <person name="Submissions S."/>
        </authorList>
    </citation>
    <scope>NUCLEOTIDE SEQUENCE</scope>
    <source>
        <strain evidence="1">WTE2008</strain>
    </source>
</reference>
<gene>
    <name evidence="1" type="ORF">SAMN06297397_1192</name>
</gene>
<protein>
    <submittedName>
        <fullName evidence="1">Butyrate kinase</fullName>
    </submittedName>
</protein>
<evidence type="ECO:0000313" key="2">
    <source>
        <dbReference type="Proteomes" id="UP000192328"/>
    </source>
</evidence>
<keyword evidence="2" id="KW-1185">Reference proteome</keyword>
<organism evidence="1 2">
    <name type="scientific">Aristaeella lactis</name>
    <dbReference type="NCBI Taxonomy" id="3046383"/>
    <lineage>
        <taxon>Bacteria</taxon>
        <taxon>Bacillati</taxon>
        <taxon>Bacillota</taxon>
        <taxon>Clostridia</taxon>
        <taxon>Eubacteriales</taxon>
        <taxon>Aristaeellaceae</taxon>
        <taxon>Aristaeella</taxon>
    </lineage>
</organism>